<protein>
    <recommendedName>
        <fullName evidence="6">Thyroglobulin type-1 domain-containing protein</fullName>
    </recommendedName>
</protein>
<dbReference type="PANTHER" id="PTHR12352:SF3">
    <property type="entry name" value="NIDOGEN-2"/>
    <property type="match status" value="1"/>
</dbReference>
<keyword evidence="4 5" id="KW-1015">Disulfide bond</keyword>
<feature type="domain" description="Thyroglobulin type-1" evidence="6">
    <location>
        <begin position="1"/>
        <end position="61"/>
    </location>
</feature>
<dbReference type="AlphaFoldDB" id="A0A3P9M1W7"/>
<keyword evidence="2" id="KW-0964">Secreted</keyword>
<evidence type="ECO:0000256" key="2">
    <source>
        <dbReference type="ARBA" id="ARBA00022525"/>
    </source>
</evidence>
<dbReference type="CDD" id="cd00191">
    <property type="entry name" value="TY"/>
    <property type="match status" value="1"/>
</dbReference>
<dbReference type="InterPro" id="IPR051950">
    <property type="entry name" value="Dev_reg/Prot_inhib"/>
</dbReference>
<dbReference type="InterPro" id="IPR036857">
    <property type="entry name" value="Thyroglobulin_1_sf"/>
</dbReference>
<dbReference type="InterPro" id="IPR000716">
    <property type="entry name" value="Thyroglobulin_1"/>
</dbReference>
<evidence type="ECO:0000256" key="3">
    <source>
        <dbReference type="ARBA" id="ARBA00022737"/>
    </source>
</evidence>
<evidence type="ECO:0000259" key="6">
    <source>
        <dbReference type="PROSITE" id="PS51162"/>
    </source>
</evidence>
<organism evidence="7 8">
    <name type="scientific">Oryzias latipes</name>
    <name type="common">Japanese rice fish</name>
    <name type="synonym">Japanese killifish</name>
    <dbReference type="NCBI Taxonomy" id="8090"/>
    <lineage>
        <taxon>Eukaryota</taxon>
        <taxon>Metazoa</taxon>
        <taxon>Chordata</taxon>
        <taxon>Craniata</taxon>
        <taxon>Vertebrata</taxon>
        <taxon>Euteleostomi</taxon>
        <taxon>Actinopterygii</taxon>
        <taxon>Neopterygii</taxon>
        <taxon>Teleostei</taxon>
        <taxon>Neoteleostei</taxon>
        <taxon>Acanthomorphata</taxon>
        <taxon>Ovalentaria</taxon>
        <taxon>Atherinomorphae</taxon>
        <taxon>Beloniformes</taxon>
        <taxon>Adrianichthyidae</taxon>
        <taxon>Oryziinae</taxon>
        <taxon>Oryzias</taxon>
    </lineage>
</organism>
<dbReference type="PANTHER" id="PTHR12352">
    <property type="entry name" value="SECRETED MODULAR CALCIUM-BINDING PROTEIN"/>
    <property type="match status" value="1"/>
</dbReference>
<reference evidence="7" key="3">
    <citation type="submission" date="2025-08" db="UniProtKB">
        <authorList>
            <consortium name="Ensembl"/>
        </authorList>
    </citation>
    <scope>IDENTIFICATION</scope>
    <source>
        <strain evidence="7">HNI</strain>
    </source>
</reference>
<comment type="subcellular location">
    <subcellularLocation>
        <location evidence="1">Secreted</location>
    </subcellularLocation>
</comment>
<evidence type="ECO:0000256" key="4">
    <source>
        <dbReference type="ARBA" id="ARBA00023157"/>
    </source>
</evidence>
<dbReference type="PROSITE" id="PS00484">
    <property type="entry name" value="THYROGLOBULIN_1_1"/>
    <property type="match status" value="1"/>
</dbReference>
<proteinExistence type="predicted"/>
<sequence length="69" mass="7337">MIPLFITRRAALETSSVFVPTCERGGSYSLTQCQQGGQCWCVDPSGREVPGTRQLGGPLSCAAIGCFLQ</sequence>
<evidence type="ECO:0000256" key="5">
    <source>
        <dbReference type="PROSITE-ProRule" id="PRU00500"/>
    </source>
</evidence>
<evidence type="ECO:0000313" key="8">
    <source>
        <dbReference type="Proteomes" id="UP000265180"/>
    </source>
</evidence>
<evidence type="ECO:0000313" key="7">
    <source>
        <dbReference type="Ensembl" id="ENSORLP00020027032.1"/>
    </source>
</evidence>
<dbReference type="SMART" id="SM00211">
    <property type="entry name" value="TY"/>
    <property type="match status" value="1"/>
</dbReference>
<dbReference type="PROSITE" id="PS51162">
    <property type="entry name" value="THYROGLOBULIN_1_2"/>
    <property type="match status" value="1"/>
</dbReference>
<dbReference type="Gene3D" id="4.10.800.10">
    <property type="entry name" value="Thyroglobulin type-1"/>
    <property type="match status" value="1"/>
</dbReference>
<dbReference type="Pfam" id="PF00086">
    <property type="entry name" value="Thyroglobulin_1"/>
    <property type="match status" value="1"/>
</dbReference>
<comment type="caution">
    <text evidence="5">Lacks conserved residue(s) required for the propagation of feature annotation.</text>
</comment>
<reference key="1">
    <citation type="journal article" date="2007" name="Nature">
        <title>The medaka draft genome and insights into vertebrate genome evolution.</title>
        <authorList>
            <person name="Kasahara M."/>
            <person name="Naruse K."/>
            <person name="Sasaki S."/>
            <person name="Nakatani Y."/>
            <person name="Qu W."/>
            <person name="Ahsan B."/>
            <person name="Yamada T."/>
            <person name="Nagayasu Y."/>
            <person name="Doi K."/>
            <person name="Kasai Y."/>
            <person name="Jindo T."/>
            <person name="Kobayashi D."/>
            <person name="Shimada A."/>
            <person name="Toyoda A."/>
            <person name="Kuroki Y."/>
            <person name="Fujiyama A."/>
            <person name="Sasaki T."/>
            <person name="Shimizu A."/>
            <person name="Asakawa S."/>
            <person name="Shimizu N."/>
            <person name="Hashimoto S."/>
            <person name="Yang J."/>
            <person name="Lee Y."/>
            <person name="Matsushima K."/>
            <person name="Sugano S."/>
            <person name="Sakaizumi M."/>
            <person name="Narita T."/>
            <person name="Ohishi K."/>
            <person name="Haga S."/>
            <person name="Ohta F."/>
            <person name="Nomoto H."/>
            <person name="Nogata K."/>
            <person name="Morishita T."/>
            <person name="Endo T."/>
            <person name="Shin-I T."/>
            <person name="Takeda H."/>
            <person name="Morishita S."/>
            <person name="Kohara Y."/>
        </authorList>
    </citation>
    <scope>NUCLEOTIDE SEQUENCE [LARGE SCALE GENOMIC DNA]</scope>
    <source>
        <strain>Hd-rR</strain>
    </source>
</reference>
<reference evidence="7" key="4">
    <citation type="submission" date="2025-09" db="UniProtKB">
        <authorList>
            <consortium name="Ensembl"/>
        </authorList>
    </citation>
    <scope>IDENTIFICATION</scope>
    <source>
        <strain evidence="7">HNI</strain>
    </source>
</reference>
<keyword evidence="3" id="KW-0677">Repeat</keyword>
<dbReference type="SUPFAM" id="SSF57610">
    <property type="entry name" value="Thyroglobulin type-1 domain"/>
    <property type="match status" value="1"/>
</dbReference>
<reference evidence="7 8" key="2">
    <citation type="submission" date="2017-04" db="EMBL/GenBank/DDBJ databases">
        <title>CpG methylation of centromeres and impact of large insertions on vertebrate speciation.</title>
        <authorList>
            <person name="Ichikawa K."/>
            <person name="Yoshimura J."/>
            <person name="Morishita S."/>
        </authorList>
    </citation>
    <scope>NUCLEOTIDE SEQUENCE</scope>
    <source>
        <strain evidence="7 8">HNI</strain>
    </source>
</reference>
<name>A0A3P9M1W7_ORYLA</name>
<dbReference type="Proteomes" id="UP000265180">
    <property type="component" value="Chromosome 16"/>
</dbReference>
<accession>A0A3P9M1W7</accession>
<dbReference type="GO" id="GO:0005576">
    <property type="term" value="C:extracellular region"/>
    <property type="evidence" value="ECO:0007669"/>
    <property type="project" value="UniProtKB-SubCell"/>
</dbReference>
<evidence type="ECO:0000256" key="1">
    <source>
        <dbReference type="ARBA" id="ARBA00004613"/>
    </source>
</evidence>
<feature type="disulfide bond" evidence="5">
    <location>
        <begin position="41"/>
        <end position="61"/>
    </location>
</feature>
<dbReference type="Ensembl" id="ENSORLT00020000394.1">
    <property type="protein sequence ID" value="ENSORLP00020027032.1"/>
    <property type="gene ID" value="ENSORLG00020009811.1"/>
</dbReference>